<name>F9RTI8_9VIBR</name>
<dbReference type="Proteomes" id="UP000004349">
    <property type="component" value="Unassembled WGS sequence"/>
</dbReference>
<sequence length="36" mass="3981">MSPDHHVGAFLWALIILKNSKAQLTDINSAIDFKGK</sequence>
<dbReference type="AlphaFoldDB" id="F9RTI8"/>
<reference evidence="1 2" key="1">
    <citation type="journal article" date="2012" name="Int. J. Syst. Evol. Microbiol.">
        <title>Vibrio caribbeanicus sp. nov., isolated from the marine sponge Scleritoderma cyanea.</title>
        <authorList>
            <person name="Hoffmann M."/>
            <person name="Monday S.R."/>
            <person name="Allard M.W."/>
            <person name="Strain E.A."/>
            <person name="Whittaker P."/>
            <person name="Naum M."/>
            <person name="McCarthy P.J."/>
            <person name="Lopez J.V."/>
            <person name="Fischer M."/>
            <person name="Brown E.W."/>
        </authorList>
    </citation>
    <scope>NUCLEOTIDE SEQUENCE [LARGE SCALE GENOMIC DNA]</scope>
    <source>
        <strain evidence="1 2">LMG 19158</strain>
    </source>
</reference>
<dbReference type="EMBL" id="AFWE01000209">
    <property type="protein sequence ID" value="EGU31041.1"/>
    <property type="molecule type" value="Genomic_DNA"/>
</dbReference>
<accession>F9RTI8</accession>
<protein>
    <submittedName>
        <fullName evidence="1">Uncharacterized protein</fullName>
    </submittedName>
</protein>
<organism evidence="1 2">
    <name type="scientific">Vibrio scophthalmi LMG 19158</name>
    <dbReference type="NCBI Taxonomy" id="870967"/>
    <lineage>
        <taxon>Bacteria</taxon>
        <taxon>Pseudomonadati</taxon>
        <taxon>Pseudomonadota</taxon>
        <taxon>Gammaproteobacteria</taxon>
        <taxon>Vibrionales</taxon>
        <taxon>Vibrionaceae</taxon>
        <taxon>Vibrio</taxon>
    </lineage>
</organism>
<gene>
    <name evidence="1" type="ORF">VIS19158_22654</name>
</gene>
<evidence type="ECO:0000313" key="1">
    <source>
        <dbReference type="EMBL" id="EGU31041.1"/>
    </source>
</evidence>
<proteinExistence type="predicted"/>
<comment type="caution">
    <text evidence="1">The sequence shown here is derived from an EMBL/GenBank/DDBJ whole genome shotgun (WGS) entry which is preliminary data.</text>
</comment>
<evidence type="ECO:0000313" key="2">
    <source>
        <dbReference type="Proteomes" id="UP000004349"/>
    </source>
</evidence>